<dbReference type="PANTHER" id="PTHR34504">
    <property type="entry name" value="ANTITOXIN HICB"/>
    <property type="match status" value="1"/>
</dbReference>
<comment type="caution">
    <text evidence="2">The sequence shown here is derived from an EMBL/GenBank/DDBJ whole genome shotgun (WGS) entry which is preliminary data.</text>
</comment>
<organism evidence="2 3">
    <name type="scientific">Candidatus Amesbacteria bacterium GW2011_GWC2_45_19</name>
    <dbReference type="NCBI Taxonomy" id="1618366"/>
    <lineage>
        <taxon>Bacteria</taxon>
        <taxon>Candidatus Amesiibacteriota</taxon>
    </lineage>
</organism>
<evidence type="ECO:0000313" key="2">
    <source>
        <dbReference type="EMBL" id="KKU03444.1"/>
    </source>
</evidence>
<feature type="domain" description="HicB-like antitoxin of toxin-antitoxin system" evidence="1">
    <location>
        <begin position="12"/>
        <end position="70"/>
    </location>
</feature>
<dbReference type="Proteomes" id="UP000034264">
    <property type="component" value="Unassembled WGS sequence"/>
</dbReference>
<accession>A0A0G1M5A4</accession>
<dbReference type="SUPFAM" id="SSF143100">
    <property type="entry name" value="TTHA1013/TTHA0281-like"/>
    <property type="match status" value="1"/>
</dbReference>
<dbReference type="AlphaFoldDB" id="A0A0G1M5A4"/>
<dbReference type="InterPro" id="IPR051404">
    <property type="entry name" value="TA_system_antitoxin"/>
</dbReference>
<evidence type="ECO:0000259" key="1">
    <source>
        <dbReference type="Pfam" id="PF15919"/>
    </source>
</evidence>
<gene>
    <name evidence="2" type="ORF">UX05_C0001G0073</name>
</gene>
<protein>
    <submittedName>
        <fullName evidence="2">Toxin-antitoxin system, antitoxin component, HicB family</fullName>
    </submittedName>
</protein>
<name>A0A0G1M5A4_9BACT</name>
<sequence>MTKKIVQKVLRYNAVFEPCEEGGFTVTVPKLPGVVTEGDTFEQAAANVKDAIEGYLLVLQEDGENVPEPDAESFTAPIDIDLSKLRFAV</sequence>
<dbReference type="Gene3D" id="3.30.160.250">
    <property type="match status" value="1"/>
</dbReference>
<evidence type="ECO:0000313" key="3">
    <source>
        <dbReference type="Proteomes" id="UP000034264"/>
    </source>
</evidence>
<reference evidence="2 3" key="1">
    <citation type="journal article" date="2015" name="Nature">
        <title>rRNA introns, odd ribosomes, and small enigmatic genomes across a large radiation of phyla.</title>
        <authorList>
            <person name="Brown C.T."/>
            <person name="Hug L.A."/>
            <person name="Thomas B.C."/>
            <person name="Sharon I."/>
            <person name="Castelle C.J."/>
            <person name="Singh A."/>
            <person name="Wilkins M.J."/>
            <person name="Williams K.H."/>
            <person name="Banfield J.F."/>
        </authorList>
    </citation>
    <scope>NUCLEOTIDE SEQUENCE [LARGE SCALE GENOMIC DNA]</scope>
</reference>
<dbReference type="InterPro" id="IPR035069">
    <property type="entry name" value="TTHA1013/TTHA0281-like"/>
</dbReference>
<dbReference type="EMBL" id="LCKS01000001">
    <property type="protein sequence ID" value="KKU03444.1"/>
    <property type="molecule type" value="Genomic_DNA"/>
</dbReference>
<dbReference type="InterPro" id="IPR031807">
    <property type="entry name" value="HicB-like"/>
</dbReference>
<dbReference type="PANTHER" id="PTHR34504:SF2">
    <property type="entry name" value="UPF0150 PROTEIN SSL0259"/>
    <property type="match status" value="1"/>
</dbReference>
<dbReference type="Pfam" id="PF15919">
    <property type="entry name" value="HicB_lk_antitox"/>
    <property type="match status" value="1"/>
</dbReference>
<proteinExistence type="predicted"/>